<evidence type="ECO:0000256" key="8">
    <source>
        <dbReference type="ARBA" id="ARBA00022898"/>
    </source>
</evidence>
<evidence type="ECO:0000256" key="6">
    <source>
        <dbReference type="ARBA" id="ARBA00022605"/>
    </source>
</evidence>
<keyword evidence="6 11" id="KW-0028">Amino-acid biosynthesis</keyword>
<dbReference type="HAMAP" id="MF_01023">
    <property type="entry name" value="HisC_aminotrans_2"/>
    <property type="match status" value="1"/>
</dbReference>
<evidence type="ECO:0000256" key="5">
    <source>
        <dbReference type="ARBA" id="ARBA00022576"/>
    </source>
</evidence>
<dbReference type="SUPFAM" id="SSF53383">
    <property type="entry name" value="PLP-dependent transferases"/>
    <property type="match status" value="1"/>
</dbReference>
<keyword evidence="14" id="KW-1185">Reference proteome</keyword>
<evidence type="ECO:0000313" key="14">
    <source>
        <dbReference type="Proteomes" id="UP001589834"/>
    </source>
</evidence>
<dbReference type="InterPro" id="IPR015422">
    <property type="entry name" value="PyrdxlP-dep_Trfase_small"/>
</dbReference>
<keyword evidence="7 11" id="KW-0808">Transferase</keyword>
<dbReference type="CDD" id="cd00609">
    <property type="entry name" value="AAT_like"/>
    <property type="match status" value="1"/>
</dbReference>
<evidence type="ECO:0000256" key="9">
    <source>
        <dbReference type="ARBA" id="ARBA00023102"/>
    </source>
</evidence>
<comment type="catalytic activity">
    <reaction evidence="10 11">
        <text>L-histidinol phosphate + 2-oxoglutarate = 3-(imidazol-4-yl)-2-oxopropyl phosphate + L-glutamate</text>
        <dbReference type="Rhea" id="RHEA:23744"/>
        <dbReference type="ChEBI" id="CHEBI:16810"/>
        <dbReference type="ChEBI" id="CHEBI:29985"/>
        <dbReference type="ChEBI" id="CHEBI:57766"/>
        <dbReference type="ChEBI" id="CHEBI:57980"/>
        <dbReference type="EC" id="2.6.1.9"/>
    </reaction>
</comment>
<organism evidence="13 14">
    <name type="scientific">Ottowia pentelensis</name>
    <dbReference type="NCBI Taxonomy" id="511108"/>
    <lineage>
        <taxon>Bacteria</taxon>
        <taxon>Pseudomonadati</taxon>
        <taxon>Pseudomonadota</taxon>
        <taxon>Betaproteobacteria</taxon>
        <taxon>Burkholderiales</taxon>
        <taxon>Comamonadaceae</taxon>
        <taxon>Ottowia</taxon>
    </lineage>
</organism>
<comment type="caution">
    <text evidence="13">The sequence shown here is derived from an EMBL/GenBank/DDBJ whole genome shotgun (WGS) entry which is preliminary data.</text>
</comment>
<dbReference type="InterPro" id="IPR015424">
    <property type="entry name" value="PyrdxlP-dep_Trfase"/>
</dbReference>
<accession>A0ABV6PSB9</accession>
<comment type="subunit">
    <text evidence="4 11">Homodimer.</text>
</comment>
<gene>
    <name evidence="11 13" type="primary">hisC</name>
    <name evidence="13" type="ORF">ACFFGG_09235</name>
</gene>
<evidence type="ECO:0000256" key="1">
    <source>
        <dbReference type="ARBA" id="ARBA00001933"/>
    </source>
</evidence>
<evidence type="ECO:0000259" key="12">
    <source>
        <dbReference type="Pfam" id="PF00155"/>
    </source>
</evidence>
<comment type="pathway">
    <text evidence="2 11">Amino-acid biosynthesis; L-histidine biosynthesis; L-histidine from 5-phospho-alpha-D-ribose 1-diphosphate: step 7/9.</text>
</comment>
<dbReference type="Gene3D" id="3.90.1150.10">
    <property type="entry name" value="Aspartate Aminotransferase, domain 1"/>
    <property type="match status" value="1"/>
</dbReference>
<proteinExistence type="inferred from homology"/>
<evidence type="ECO:0000256" key="3">
    <source>
        <dbReference type="ARBA" id="ARBA00007970"/>
    </source>
</evidence>
<dbReference type="InterPro" id="IPR004839">
    <property type="entry name" value="Aminotransferase_I/II_large"/>
</dbReference>
<keyword evidence="8 11" id="KW-0663">Pyridoxal phosphate</keyword>
<dbReference type="InterPro" id="IPR015421">
    <property type="entry name" value="PyrdxlP-dep_Trfase_major"/>
</dbReference>
<comment type="cofactor">
    <cofactor evidence="1 11">
        <name>pyridoxal 5'-phosphate</name>
        <dbReference type="ChEBI" id="CHEBI:597326"/>
    </cofactor>
</comment>
<keyword evidence="5 11" id="KW-0032">Aminotransferase</keyword>
<comment type="similarity">
    <text evidence="3 11">Belongs to the class-II pyridoxal-phosphate-dependent aminotransferase family. Histidinol-phosphate aminotransferase subfamily.</text>
</comment>
<name>A0ABV6PSB9_9BURK</name>
<feature type="domain" description="Aminotransferase class I/classII large" evidence="12">
    <location>
        <begin position="35"/>
        <end position="364"/>
    </location>
</feature>
<dbReference type="InterPro" id="IPR005861">
    <property type="entry name" value="HisP_aminotrans"/>
</dbReference>
<dbReference type="RefSeq" id="WP_293221092.1">
    <property type="nucleotide sequence ID" value="NZ_JBHLTN010000018.1"/>
</dbReference>
<dbReference type="Proteomes" id="UP001589834">
    <property type="component" value="Unassembled WGS sequence"/>
</dbReference>
<dbReference type="EMBL" id="JBHLTN010000018">
    <property type="protein sequence ID" value="MFC0592739.1"/>
    <property type="molecule type" value="Genomic_DNA"/>
</dbReference>
<dbReference type="NCBIfam" id="TIGR01141">
    <property type="entry name" value="hisC"/>
    <property type="match status" value="1"/>
</dbReference>
<reference evidence="13 14" key="1">
    <citation type="submission" date="2024-09" db="EMBL/GenBank/DDBJ databases">
        <authorList>
            <person name="Sun Q."/>
            <person name="Mori K."/>
        </authorList>
    </citation>
    <scope>NUCLEOTIDE SEQUENCE [LARGE SCALE GENOMIC DNA]</scope>
    <source>
        <strain evidence="13 14">NCAIM B.02336</strain>
    </source>
</reference>
<dbReference type="PANTHER" id="PTHR42885">
    <property type="entry name" value="HISTIDINOL-PHOSPHATE AMINOTRANSFERASE-RELATED"/>
    <property type="match status" value="1"/>
</dbReference>
<evidence type="ECO:0000256" key="2">
    <source>
        <dbReference type="ARBA" id="ARBA00005011"/>
    </source>
</evidence>
<dbReference type="GO" id="GO:0004400">
    <property type="term" value="F:histidinol-phosphate transaminase activity"/>
    <property type="evidence" value="ECO:0007669"/>
    <property type="project" value="UniProtKB-EC"/>
</dbReference>
<evidence type="ECO:0000256" key="4">
    <source>
        <dbReference type="ARBA" id="ARBA00011738"/>
    </source>
</evidence>
<evidence type="ECO:0000313" key="13">
    <source>
        <dbReference type="EMBL" id="MFC0592739.1"/>
    </source>
</evidence>
<dbReference type="Gene3D" id="3.40.640.10">
    <property type="entry name" value="Type I PLP-dependent aspartate aminotransferase-like (Major domain)"/>
    <property type="match status" value="1"/>
</dbReference>
<dbReference type="Pfam" id="PF00155">
    <property type="entry name" value="Aminotran_1_2"/>
    <property type="match status" value="1"/>
</dbReference>
<sequence length="369" mass="39498">MNAPISSATPKPLARIRHDVQGMHAYAVQDSRGLIKLDAMENPHRLSPALQAELGARLGQVAVNRYPGERIDALKTALWGHAQPPADWSLMLGNGSDELISLLALACDLPGASILAPLPGFVMYAMSAQLQGLAFHGVPLTADFELDEAAMLAAIARHRPAIVYLAYPNNPTGTLWDEGAIARIIAAQGAAGGLVVMDEAYQPFAARSWIENVRAAPAQHRHVLILRTLSKYGLAGVRIGYLLGEATLMAELDKVRPPYNVSVLNAECALFALGHSDVFAAQAQDIRAQRALLFEALARLPGVHAFPSQANMILLRVPDANKAFEGMRARGVLVKNVSKMHALLAQCLRLTVGTADENAQMLAALQAAL</sequence>
<evidence type="ECO:0000256" key="10">
    <source>
        <dbReference type="ARBA" id="ARBA00047481"/>
    </source>
</evidence>
<keyword evidence="9 11" id="KW-0368">Histidine biosynthesis</keyword>
<protein>
    <recommendedName>
        <fullName evidence="11">Histidinol-phosphate aminotransferase</fullName>
        <ecNumber evidence="11">2.6.1.9</ecNumber>
    </recommendedName>
    <alternativeName>
        <fullName evidence="11">Imidazole acetol-phosphate transaminase</fullName>
    </alternativeName>
</protein>
<feature type="modified residue" description="N6-(pyridoxal phosphate)lysine" evidence="11">
    <location>
        <position position="231"/>
    </location>
</feature>
<dbReference type="EC" id="2.6.1.9" evidence="11"/>
<evidence type="ECO:0000256" key="11">
    <source>
        <dbReference type="HAMAP-Rule" id="MF_01023"/>
    </source>
</evidence>
<evidence type="ECO:0000256" key="7">
    <source>
        <dbReference type="ARBA" id="ARBA00022679"/>
    </source>
</evidence>
<dbReference type="PANTHER" id="PTHR42885:SF2">
    <property type="entry name" value="HISTIDINOL-PHOSPHATE AMINOTRANSFERASE"/>
    <property type="match status" value="1"/>
</dbReference>